<evidence type="ECO:0000259" key="1">
    <source>
        <dbReference type="Pfam" id="PF03537"/>
    </source>
</evidence>
<dbReference type="AlphaFoldDB" id="M0M555"/>
<dbReference type="EMBL" id="AOMB01000011">
    <property type="protein sequence ID" value="EMA40508.1"/>
    <property type="molecule type" value="Genomic_DNA"/>
</dbReference>
<evidence type="ECO:0000313" key="3">
    <source>
        <dbReference type="Proteomes" id="UP000011566"/>
    </source>
</evidence>
<name>M0M555_9EURY</name>
<dbReference type="PANTHER" id="PTHR35273">
    <property type="entry name" value="ALPHA-1,4 POLYGALACTOSAMINIDASE, PUTATIVE (AFU_ORTHOLOGUE AFUA_3G07890)-RELATED"/>
    <property type="match status" value="1"/>
</dbReference>
<dbReference type="Proteomes" id="UP000011566">
    <property type="component" value="Unassembled WGS sequence"/>
</dbReference>
<dbReference type="Pfam" id="PF03537">
    <property type="entry name" value="Glyco_hydro_114"/>
    <property type="match status" value="1"/>
</dbReference>
<sequence length="286" mass="30918">MTVHPTATARLPTSRRAVLSALALSGAAGIGYALVRRATDGTDADSTGPLDGGWTPPPASADWQWQLSGPVNTGYDVALYDLDGFETPRSVLDSLAADGRYLMAYFSGGSYERWRPDAGDFPDSVLGNGLDGWPGERWLDVTRHDALEPIMRERARLARSKGFDAIEWDNIDVHANPNTGVSVSAADQIAYNRLLARIAHDHGLATVLKNDAGQVAALEPAFDGCLAEQAYEYDEVDAYAPFLDAGKWLGICEYRGPLDCADARRRGLHLIRKHPRLGPGRPVSCG</sequence>
<dbReference type="RefSeq" id="WP_007691295.1">
    <property type="nucleotide sequence ID" value="NZ_AJRK01000004.1"/>
</dbReference>
<evidence type="ECO:0000313" key="2">
    <source>
        <dbReference type="EMBL" id="EMA40508.1"/>
    </source>
</evidence>
<reference evidence="2 3" key="1">
    <citation type="journal article" date="2014" name="PLoS Genet.">
        <title>Phylogenetically driven sequencing of extremely halophilic archaea reveals strategies for static and dynamic osmo-response.</title>
        <authorList>
            <person name="Becker E.A."/>
            <person name="Seitzer P.M."/>
            <person name="Tritt A."/>
            <person name="Larsen D."/>
            <person name="Krusor M."/>
            <person name="Yao A.I."/>
            <person name="Wu D."/>
            <person name="Madern D."/>
            <person name="Eisen J.A."/>
            <person name="Darling A.E."/>
            <person name="Facciotti M.T."/>
        </authorList>
    </citation>
    <scope>NUCLEOTIDE SEQUENCE [LARGE SCALE GENOMIC DNA]</scope>
    <source>
        <strain evidence="2 3">100A6</strain>
    </source>
</reference>
<dbReference type="PATRIC" id="fig|1132509.6.peg.1016"/>
<dbReference type="InterPro" id="IPR004352">
    <property type="entry name" value="GH114_TIM-barrel"/>
</dbReference>
<dbReference type="OrthoDB" id="211982at2157"/>
<dbReference type="InterPro" id="IPR013785">
    <property type="entry name" value="Aldolase_TIM"/>
</dbReference>
<keyword evidence="3" id="KW-1185">Reference proteome</keyword>
<dbReference type="PANTHER" id="PTHR35273:SF2">
    <property type="entry name" value="ALPHA-GALACTOSIDASE"/>
    <property type="match status" value="1"/>
</dbReference>
<dbReference type="InterPro" id="IPR017853">
    <property type="entry name" value="GH"/>
</dbReference>
<dbReference type="Gene3D" id="3.20.20.70">
    <property type="entry name" value="Aldolase class I"/>
    <property type="match status" value="1"/>
</dbReference>
<gene>
    <name evidence="2" type="ORF">C447_04392</name>
</gene>
<protein>
    <recommendedName>
        <fullName evidence="1">Glycoside-hydrolase family GH114 TIM-barrel domain-containing protein</fullName>
    </recommendedName>
</protein>
<dbReference type="SUPFAM" id="SSF51445">
    <property type="entry name" value="(Trans)glycosidases"/>
    <property type="match status" value="1"/>
</dbReference>
<accession>M0M555</accession>
<feature type="domain" description="Glycoside-hydrolase family GH114 TIM-barrel" evidence="1">
    <location>
        <begin position="63"/>
        <end position="269"/>
    </location>
</feature>
<comment type="caution">
    <text evidence="2">The sequence shown here is derived from an EMBL/GenBank/DDBJ whole genome shotgun (WGS) entry which is preliminary data.</text>
</comment>
<organism evidence="2 3">
    <name type="scientific">Halococcus hamelinensis 100A6</name>
    <dbReference type="NCBI Taxonomy" id="1132509"/>
    <lineage>
        <taxon>Archaea</taxon>
        <taxon>Methanobacteriati</taxon>
        <taxon>Methanobacteriota</taxon>
        <taxon>Stenosarchaea group</taxon>
        <taxon>Halobacteria</taxon>
        <taxon>Halobacteriales</taxon>
        <taxon>Halococcaceae</taxon>
        <taxon>Halococcus</taxon>
    </lineage>
</organism>
<proteinExistence type="predicted"/>